<evidence type="ECO:0000256" key="2">
    <source>
        <dbReference type="SAM" id="MobiDB-lite"/>
    </source>
</evidence>
<feature type="region of interest" description="Disordered" evidence="2">
    <location>
        <begin position="198"/>
        <end position="217"/>
    </location>
</feature>
<feature type="domain" description="Organic solvent tolerance-like N-terminal" evidence="4">
    <location>
        <begin position="27"/>
        <end position="156"/>
    </location>
</feature>
<name>A0A4R6RXH7_9FIRM</name>
<dbReference type="RefSeq" id="WP_133530673.1">
    <property type="nucleotide sequence ID" value="NZ_SNXX01000016.1"/>
</dbReference>
<evidence type="ECO:0000256" key="3">
    <source>
        <dbReference type="SAM" id="SignalP"/>
    </source>
</evidence>
<feature type="signal peptide" evidence="3">
    <location>
        <begin position="1"/>
        <end position="22"/>
    </location>
</feature>
<evidence type="ECO:0000313" key="6">
    <source>
        <dbReference type="Proteomes" id="UP000295176"/>
    </source>
</evidence>
<dbReference type="Gene3D" id="2.60.450.10">
    <property type="entry name" value="Lipopolysaccharide (LPS) transport protein A like domain"/>
    <property type="match status" value="2"/>
</dbReference>
<dbReference type="PANTHER" id="PTHR30189">
    <property type="entry name" value="LPS-ASSEMBLY PROTEIN"/>
    <property type="match status" value="1"/>
</dbReference>
<keyword evidence="3" id="KW-0732">Signal</keyword>
<evidence type="ECO:0000259" key="4">
    <source>
        <dbReference type="Pfam" id="PF03968"/>
    </source>
</evidence>
<evidence type="ECO:0000313" key="5">
    <source>
        <dbReference type="EMBL" id="TDP91779.1"/>
    </source>
</evidence>
<sequence length="217" mass="24829">MHKKILLIFIIFLLTVSLSVSAARELNGDNLDLEQTEAGQIFRASGNVELIYDELRITAEDEGIYRRYNGEIEFRDNVQLFYQEFEAEAVELTGNLETEIFHLIKEAQVRGQNSLLKADRIDIYLAEDRIEVKGNAYLEYKDFWAEADQITYHLDRELILLEGGVRGERNGESFNSDSAEIDQQTEEVKLKGQATLRFSEVEEEQNPDSGSEPAEAN</sequence>
<proteinExistence type="predicted"/>
<organism evidence="5 6">
    <name type="scientific">Halanaerobium saccharolyticum</name>
    <dbReference type="NCBI Taxonomy" id="43595"/>
    <lineage>
        <taxon>Bacteria</taxon>
        <taxon>Bacillati</taxon>
        <taxon>Bacillota</taxon>
        <taxon>Clostridia</taxon>
        <taxon>Halanaerobiales</taxon>
        <taxon>Halanaerobiaceae</taxon>
        <taxon>Halanaerobium</taxon>
    </lineage>
</organism>
<comment type="caution">
    <text evidence="5">The sequence shown here is derived from an EMBL/GenBank/DDBJ whole genome shotgun (WGS) entry which is preliminary data.</text>
</comment>
<dbReference type="InterPro" id="IPR050218">
    <property type="entry name" value="LptD"/>
</dbReference>
<keyword evidence="1" id="KW-0998">Cell outer membrane</keyword>
<evidence type="ECO:0000256" key="1">
    <source>
        <dbReference type="ARBA" id="ARBA00023237"/>
    </source>
</evidence>
<dbReference type="PANTHER" id="PTHR30189:SF1">
    <property type="entry name" value="LPS-ASSEMBLY PROTEIN LPTD"/>
    <property type="match status" value="1"/>
</dbReference>
<dbReference type="AlphaFoldDB" id="A0A4R6RXH7"/>
<dbReference type="GO" id="GO:1990351">
    <property type="term" value="C:transporter complex"/>
    <property type="evidence" value="ECO:0007669"/>
    <property type="project" value="TreeGrafter"/>
</dbReference>
<protein>
    <submittedName>
        <fullName evidence="5">Lipopolysaccharide export system protein LptA</fullName>
    </submittedName>
</protein>
<dbReference type="EMBL" id="SNXX01000016">
    <property type="protein sequence ID" value="TDP91779.1"/>
    <property type="molecule type" value="Genomic_DNA"/>
</dbReference>
<dbReference type="Proteomes" id="UP000295176">
    <property type="component" value="Unassembled WGS sequence"/>
</dbReference>
<gene>
    <name evidence="5" type="ORF">C7957_11662</name>
</gene>
<dbReference type="Pfam" id="PF03968">
    <property type="entry name" value="LptD_N"/>
    <property type="match status" value="1"/>
</dbReference>
<reference evidence="5 6" key="1">
    <citation type="submission" date="2019-03" db="EMBL/GenBank/DDBJ databases">
        <title>Subsurface microbial communities from deep shales in Ohio and West Virginia, USA.</title>
        <authorList>
            <person name="Wrighton K."/>
        </authorList>
    </citation>
    <scope>NUCLEOTIDE SEQUENCE [LARGE SCALE GENOMIC DNA]</scope>
    <source>
        <strain evidence="5 6">MSL 7</strain>
    </source>
</reference>
<accession>A0A4R6RXH7</accession>
<dbReference type="GO" id="GO:0009279">
    <property type="term" value="C:cell outer membrane"/>
    <property type="evidence" value="ECO:0007669"/>
    <property type="project" value="TreeGrafter"/>
</dbReference>
<dbReference type="InterPro" id="IPR005653">
    <property type="entry name" value="OstA-like_N"/>
</dbReference>
<feature type="chain" id="PRO_5020791523" evidence="3">
    <location>
        <begin position="23"/>
        <end position="217"/>
    </location>
</feature>
<keyword evidence="1" id="KW-0472">Membrane</keyword>